<dbReference type="Pfam" id="PF03118">
    <property type="entry name" value="RNA_pol_A_CTD"/>
    <property type="match status" value="1"/>
</dbReference>
<evidence type="ECO:0000256" key="1">
    <source>
        <dbReference type="ARBA" id="ARBA00007123"/>
    </source>
</evidence>
<dbReference type="GO" id="GO:0003899">
    <property type="term" value="F:DNA-directed RNA polymerase activity"/>
    <property type="evidence" value="ECO:0007669"/>
    <property type="project" value="UniProtKB-UniRule"/>
</dbReference>
<dbReference type="EC" id="2.7.7.6" evidence="2 11"/>
<evidence type="ECO:0000313" key="13">
    <source>
        <dbReference type="EMBL" id="KKR49557.1"/>
    </source>
</evidence>
<feature type="region of interest" description="Alpha N-terminal domain (alpha-NTD)" evidence="11">
    <location>
        <begin position="1"/>
        <end position="225"/>
    </location>
</feature>
<comment type="catalytic activity">
    <reaction evidence="10 11">
        <text>RNA(n) + a ribonucleoside 5'-triphosphate = RNA(n+1) + diphosphate</text>
        <dbReference type="Rhea" id="RHEA:21248"/>
        <dbReference type="Rhea" id="RHEA-COMP:14527"/>
        <dbReference type="Rhea" id="RHEA-COMP:17342"/>
        <dbReference type="ChEBI" id="CHEBI:33019"/>
        <dbReference type="ChEBI" id="CHEBI:61557"/>
        <dbReference type="ChEBI" id="CHEBI:140395"/>
        <dbReference type="EC" id="2.7.7.6"/>
    </reaction>
</comment>
<dbReference type="Pfam" id="PF01193">
    <property type="entry name" value="RNA_pol_L"/>
    <property type="match status" value="1"/>
</dbReference>
<name>A0A0G0UHD1_9BACT</name>
<dbReference type="Gene3D" id="2.170.120.12">
    <property type="entry name" value="DNA-directed RNA polymerase, insert domain"/>
    <property type="match status" value="1"/>
</dbReference>
<keyword evidence="4 11" id="KW-0240">DNA-directed RNA polymerase</keyword>
<dbReference type="InterPro" id="IPR011260">
    <property type="entry name" value="RNAP_asu_C"/>
</dbReference>
<dbReference type="Gene3D" id="1.10.150.20">
    <property type="entry name" value="5' to 3' exonuclease, C-terminal subdomain"/>
    <property type="match status" value="1"/>
</dbReference>
<proteinExistence type="inferred from homology"/>
<evidence type="ECO:0000256" key="7">
    <source>
        <dbReference type="ARBA" id="ARBA00023163"/>
    </source>
</evidence>
<dbReference type="SMART" id="SM00662">
    <property type="entry name" value="RPOLD"/>
    <property type="match status" value="1"/>
</dbReference>
<keyword evidence="6 11" id="KW-0548">Nucleotidyltransferase</keyword>
<organism evidence="13 14">
    <name type="scientific">Candidatus Curtissbacteria bacterium GW2011_GWA1_40_16</name>
    <dbReference type="NCBI Taxonomy" id="1618405"/>
    <lineage>
        <taxon>Bacteria</taxon>
        <taxon>Candidatus Curtissiibacteriota</taxon>
    </lineage>
</organism>
<dbReference type="CDD" id="cd06928">
    <property type="entry name" value="RNAP_alpha_NTD"/>
    <property type="match status" value="1"/>
</dbReference>
<evidence type="ECO:0000256" key="9">
    <source>
        <dbReference type="ARBA" id="ARBA00033070"/>
    </source>
</evidence>
<gene>
    <name evidence="11" type="primary">rpoA</name>
    <name evidence="13" type="ORF">UT84_C0024G0008</name>
</gene>
<dbReference type="InterPro" id="IPR036643">
    <property type="entry name" value="RNApol_insert_sf"/>
</dbReference>
<sequence>MLDLSQIEVETEKETDDFGKFVIDPLDQGYGHTIGNSLRRVLLTSLQGAAITHVKISGARHQFTSMAGMSEDIVEFILNLKKVRLKISSDKPVKLTLDAKGPGEVKAKDIIPTAGVEIVNNDLVLAHLADSKARLSATIFAENGNGYSLADERKTGEIGVIPIDANFSPVTKVDYKVEATRVGRVTNYDKLTLEVTTDGTLKPSDALKQASKILVDHFTTIYTPQPGTKKQKEQGVQSQAAVADDDLKVSLEELDLPVRLTNSLKAGKIETIGDFLERDRKGLMKMKNMGPKSISMVEEKLKERGIEIK</sequence>
<evidence type="ECO:0000259" key="12">
    <source>
        <dbReference type="SMART" id="SM00662"/>
    </source>
</evidence>
<evidence type="ECO:0000256" key="8">
    <source>
        <dbReference type="ARBA" id="ARBA00032524"/>
    </source>
</evidence>
<dbReference type="InterPro" id="IPR011773">
    <property type="entry name" value="DNA-dir_RpoA"/>
</dbReference>
<comment type="domain">
    <text evidence="11">The N-terminal domain is essential for RNAP assembly and basal transcription, whereas the C-terminal domain is involved in interaction with transcriptional regulators and with upstream promoter elements.</text>
</comment>
<dbReference type="HAMAP" id="MF_00059">
    <property type="entry name" value="RNApol_bact_RpoA"/>
    <property type="match status" value="1"/>
</dbReference>
<dbReference type="InterPro" id="IPR011263">
    <property type="entry name" value="DNA-dir_RNA_pol_RpoA/D/Rpb3"/>
</dbReference>
<evidence type="ECO:0000256" key="3">
    <source>
        <dbReference type="ARBA" id="ARBA00015972"/>
    </source>
</evidence>
<keyword evidence="7 11" id="KW-0804">Transcription</keyword>
<dbReference type="PATRIC" id="fig|1618405.3.peg.781"/>
<evidence type="ECO:0000256" key="6">
    <source>
        <dbReference type="ARBA" id="ARBA00022695"/>
    </source>
</evidence>
<dbReference type="Proteomes" id="UP000034531">
    <property type="component" value="Unassembled WGS sequence"/>
</dbReference>
<dbReference type="InterPro" id="IPR036603">
    <property type="entry name" value="RBP11-like"/>
</dbReference>
<feature type="region of interest" description="Alpha C-terminal domain (alpha-CTD)" evidence="11">
    <location>
        <begin position="244"/>
        <end position="309"/>
    </location>
</feature>
<dbReference type="NCBIfam" id="NF003519">
    <property type="entry name" value="PRK05182.2-5"/>
    <property type="match status" value="1"/>
</dbReference>
<dbReference type="Gene3D" id="3.30.1360.10">
    <property type="entry name" value="RNA polymerase, RBP11-like subunit"/>
    <property type="match status" value="1"/>
</dbReference>
<dbReference type="FunFam" id="2.170.120.12:FF:000001">
    <property type="entry name" value="DNA-directed RNA polymerase subunit alpha"/>
    <property type="match status" value="1"/>
</dbReference>
<dbReference type="SUPFAM" id="SSF47789">
    <property type="entry name" value="C-terminal domain of RNA polymerase alpha subunit"/>
    <property type="match status" value="1"/>
</dbReference>
<comment type="function">
    <text evidence="11">DNA-dependent RNA polymerase catalyzes the transcription of DNA into RNA using the four ribonucleoside triphosphates as substrates.</text>
</comment>
<feature type="domain" description="DNA-directed RNA polymerase RpoA/D/Rpb3-type" evidence="12">
    <location>
        <begin position="18"/>
        <end position="224"/>
    </location>
</feature>
<evidence type="ECO:0000256" key="11">
    <source>
        <dbReference type="HAMAP-Rule" id="MF_00059"/>
    </source>
</evidence>
<dbReference type="EMBL" id="LBYI01000024">
    <property type="protein sequence ID" value="KKR49557.1"/>
    <property type="molecule type" value="Genomic_DNA"/>
</dbReference>
<evidence type="ECO:0000256" key="5">
    <source>
        <dbReference type="ARBA" id="ARBA00022679"/>
    </source>
</evidence>
<evidence type="ECO:0000256" key="4">
    <source>
        <dbReference type="ARBA" id="ARBA00022478"/>
    </source>
</evidence>
<evidence type="ECO:0000313" key="14">
    <source>
        <dbReference type="Proteomes" id="UP000034531"/>
    </source>
</evidence>
<comment type="subunit">
    <text evidence="11">Homodimer. The RNAP catalytic core consists of 2 alpha, 1 beta, 1 beta' and 1 omega subunit. When a sigma factor is associated with the core the holoenzyme is formed, which can initiate transcription.</text>
</comment>
<accession>A0A0G0UHD1</accession>
<dbReference type="GO" id="GO:0000428">
    <property type="term" value="C:DNA-directed RNA polymerase complex"/>
    <property type="evidence" value="ECO:0007669"/>
    <property type="project" value="UniProtKB-KW"/>
</dbReference>
<evidence type="ECO:0000256" key="10">
    <source>
        <dbReference type="ARBA" id="ARBA00048552"/>
    </source>
</evidence>
<protein>
    <recommendedName>
        <fullName evidence="3 11">DNA-directed RNA polymerase subunit alpha</fullName>
        <shortName evidence="11">RNAP subunit alpha</shortName>
        <ecNumber evidence="2 11">2.7.7.6</ecNumber>
    </recommendedName>
    <alternativeName>
        <fullName evidence="9 11">RNA polymerase subunit alpha</fullName>
    </alternativeName>
    <alternativeName>
        <fullName evidence="8 11">Transcriptase subunit alpha</fullName>
    </alternativeName>
</protein>
<dbReference type="AlphaFoldDB" id="A0A0G0UHD1"/>
<evidence type="ECO:0000256" key="2">
    <source>
        <dbReference type="ARBA" id="ARBA00012418"/>
    </source>
</evidence>
<dbReference type="NCBIfam" id="NF003513">
    <property type="entry name" value="PRK05182.1-2"/>
    <property type="match status" value="1"/>
</dbReference>
<dbReference type="SUPFAM" id="SSF55257">
    <property type="entry name" value="RBP11-like subunits of RNA polymerase"/>
    <property type="match status" value="1"/>
</dbReference>
<dbReference type="GO" id="GO:0046983">
    <property type="term" value="F:protein dimerization activity"/>
    <property type="evidence" value="ECO:0007669"/>
    <property type="project" value="InterPro"/>
</dbReference>
<keyword evidence="5 11" id="KW-0808">Transferase</keyword>
<dbReference type="InterPro" id="IPR011262">
    <property type="entry name" value="DNA-dir_RNA_pol_insert"/>
</dbReference>
<dbReference type="GO" id="GO:0003677">
    <property type="term" value="F:DNA binding"/>
    <property type="evidence" value="ECO:0007669"/>
    <property type="project" value="UniProtKB-UniRule"/>
</dbReference>
<reference evidence="13 14" key="1">
    <citation type="journal article" date="2015" name="Nature">
        <title>rRNA introns, odd ribosomes, and small enigmatic genomes across a large radiation of phyla.</title>
        <authorList>
            <person name="Brown C.T."/>
            <person name="Hug L.A."/>
            <person name="Thomas B.C."/>
            <person name="Sharon I."/>
            <person name="Castelle C.J."/>
            <person name="Singh A."/>
            <person name="Wilkins M.J."/>
            <person name="Williams K.H."/>
            <person name="Banfield J.F."/>
        </authorList>
    </citation>
    <scope>NUCLEOTIDE SEQUENCE [LARGE SCALE GENOMIC DNA]</scope>
</reference>
<dbReference type="NCBIfam" id="TIGR02027">
    <property type="entry name" value="rpoA"/>
    <property type="match status" value="1"/>
</dbReference>
<comment type="similarity">
    <text evidence="1 11">Belongs to the RNA polymerase alpha chain family.</text>
</comment>
<dbReference type="SUPFAM" id="SSF56553">
    <property type="entry name" value="Insert subdomain of RNA polymerase alpha subunit"/>
    <property type="match status" value="1"/>
</dbReference>
<dbReference type="Pfam" id="PF01000">
    <property type="entry name" value="RNA_pol_A_bac"/>
    <property type="match status" value="1"/>
</dbReference>
<comment type="caution">
    <text evidence="13">The sequence shown here is derived from an EMBL/GenBank/DDBJ whole genome shotgun (WGS) entry which is preliminary data.</text>
</comment>
<dbReference type="GO" id="GO:0006351">
    <property type="term" value="P:DNA-templated transcription"/>
    <property type="evidence" value="ECO:0007669"/>
    <property type="project" value="UniProtKB-UniRule"/>
</dbReference>
<dbReference type="GO" id="GO:0005737">
    <property type="term" value="C:cytoplasm"/>
    <property type="evidence" value="ECO:0007669"/>
    <property type="project" value="UniProtKB-ARBA"/>
</dbReference>